<dbReference type="InterPro" id="IPR003591">
    <property type="entry name" value="Leu-rich_rpt_typical-subtyp"/>
</dbReference>
<feature type="compositionally biased region" description="Polar residues" evidence="4">
    <location>
        <begin position="598"/>
        <end position="609"/>
    </location>
</feature>
<accession>A0A0V0R6F1</accession>
<sequence>MIPVGQKAVINAIKRARQNGNLNLQNLSLETFPEDIVNFSELQFEDQKWWDTHPLHKIDMTNNNIQQINGEVFEKEREIMVVRFINNQIIQLPTQMFTLEQLKSIDFTHNNLTEIPQQITQCISLVEILLPDNKISQLPNNLSQLQNLERLILTKNNFTQFPNVQNLSKLKFLDLGENYIEEINPNAMVGLFSLEQLILIKNQLNYFSDSFLRDSQNLVVIQLDQNKLKEVSFPELPKLDQLSLSYNQIQKFQDFDKMQQLTVIILNNNKLTKLSKNIMLVKELKTLDIANNDLGDIPSEIGLLPKLVRIQLEGNPLKCIRQSIRNQGAEQLKKYLVSRIEGDYTKLEEELNPRTKFATQKVDQWEQLLREFCQNNEFICRQQGLTEIDERVFQIDLRVLDLQKNQISQLSSSIGTLLNLKKINLQENKLFTLPLEFLNLQQNIAYIELKSNNLSDFFSQVPYQNLNFQSLTYLDLSINQLTQVPQCILSMPNLTHLLMSYNKIRDIDIIFNEKLENLQVIDFSNNKITHISDQVAFNQPDLSHLNLANNDLQQIPTIIGFMQLTAFQIEGNPLKIIKRNIIDKGTVHILEYLKTKHPNQNPQGLAIQNKNKKQYQQERQREDKQKMMEEFIDQKYENYKQNPQLYQQNSQFRGNLQQPQQQNNNSSSNFNNPQLQQPQNQNISQNQYGHQQQIPQHQVPQQQLYQQYNQQPQQQQQFQQNMYQNYGQINQQQQQIQQQQYQQQQPQFQNHMQQKLQPQINRQQIQQDLQLVSSQINELESEIRDNFQLNNLQKQKKRRELQQLLVKRSELQKL</sequence>
<dbReference type="Pfam" id="PF13855">
    <property type="entry name" value="LRR_8"/>
    <property type="match status" value="3"/>
</dbReference>
<dbReference type="OMA" id="SSWHENT"/>
<gene>
    <name evidence="5" type="ORF">PPERSA_08454</name>
</gene>
<keyword evidence="3" id="KW-0175">Coiled coil</keyword>
<dbReference type="InterPro" id="IPR032675">
    <property type="entry name" value="LRR_dom_sf"/>
</dbReference>
<dbReference type="InterPro" id="IPR050333">
    <property type="entry name" value="SLRP"/>
</dbReference>
<dbReference type="SUPFAM" id="SSF52058">
    <property type="entry name" value="L domain-like"/>
    <property type="match status" value="2"/>
</dbReference>
<feature type="coiled-coil region" evidence="3">
    <location>
        <begin position="762"/>
        <end position="814"/>
    </location>
</feature>
<dbReference type="OrthoDB" id="427790at2759"/>
<dbReference type="PANTHER" id="PTHR45712">
    <property type="entry name" value="AGAP008170-PA"/>
    <property type="match status" value="1"/>
</dbReference>
<protein>
    <submittedName>
        <fullName evidence="5">Uncharacterized protein</fullName>
    </submittedName>
</protein>
<evidence type="ECO:0000313" key="6">
    <source>
        <dbReference type="Proteomes" id="UP000054937"/>
    </source>
</evidence>
<dbReference type="PANTHER" id="PTHR45712:SF22">
    <property type="entry name" value="INSULIN-LIKE GROWTH FACTOR-BINDING PROTEIN COMPLEX ACID LABILE SUBUNIT"/>
    <property type="match status" value="1"/>
</dbReference>
<keyword evidence="6" id="KW-1185">Reference proteome</keyword>
<evidence type="ECO:0000256" key="2">
    <source>
        <dbReference type="ARBA" id="ARBA00022737"/>
    </source>
</evidence>
<dbReference type="InterPro" id="IPR001611">
    <property type="entry name" value="Leu-rich_rpt"/>
</dbReference>
<feature type="region of interest" description="Disordered" evidence="4">
    <location>
        <begin position="598"/>
        <end position="624"/>
    </location>
</feature>
<dbReference type="AlphaFoldDB" id="A0A0V0R6F1"/>
<dbReference type="SMART" id="SM00364">
    <property type="entry name" value="LRR_BAC"/>
    <property type="match status" value="7"/>
</dbReference>
<dbReference type="Proteomes" id="UP000054937">
    <property type="component" value="Unassembled WGS sequence"/>
</dbReference>
<feature type="region of interest" description="Disordered" evidence="4">
    <location>
        <begin position="653"/>
        <end position="710"/>
    </location>
</feature>
<keyword evidence="2" id="KW-0677">Repeat</keyword>
<feature type="compositionally biased region" description="Low complexity" evidence="4">
    <location>
        <begin position="655"/>
        <end position="710"/>
    </location>
</feature>
<evidence type="ECO:0000256" key="1">
    <source>
        <dbReference type="ARBA" id="ARBA00022614"/>
    </source>
</evidence>
<proteinExistence type="predicted"/>
<reference evidence="5 6" key="1">
    <citation type="journal article" date="2015" name="Sci. Rep.">
        <title>Genome of the facultative scuticociliatosis pathogen Pseudocohnilembus persalinus provides insight into its virulence through horizontal gene transfer.</title>
        <authorList>
            <person name="Xiong J."/>
            <person name="Wang G."/>
            <person name="Cheng J."/>
            <person name="Tian M."/>
            <person name="Pan X."/>
            <person name="Warren A."/>
            <person name="Jiang C."/>
            <person name="Yuan D."/>
            <person name="Miao W."/>
        </authorList>
    </citation>
    <scope>NUCLEOTIDE SEQUENCE [LARGE SCALE GENOMIC DNA]</scope>
    <source>
        <strain evidence="5">36N120E</strain>
    </source>
</reference>
<feature type="compositionally biased region" description="Basic and acidic residues" evidence="4">
    <location>
        <begin position="615"/>
        <end position="624"/>
    </location>
</feature>
<name>A0A0V0R6F1_PSEPJ</name>
<dbReference type="Gene3D" id="3.80.10.10">
    <property type="entry name" value="Ribonuclease Inhibitor"/>
    <property type="match status" value="4"/>
</dbReference>
<dbReference type="SMART" id="SM00365">
    <property type="entry name" value="LRR_SD22"/>
    <property type="match status" value="4"/>
</dbReference>
<dbReference type="InParanoid" id="A0A0V0R6F1"/>
<evidence type="ECO:0000256" key="4">
    <source>
        <dbReference type="SAM" id="MobiDB-lite"/>
    </source>
</evidence>
<evidence type="ECO:0000256" key="3">
    <source>
        <dbReference type="SAM" id="Coils"/>
    </source>
</evidence>
<keyword evidence="1" id="KW-0433">Leucine-rich repeat</keyword>
<organism evidence="5 6">
    <name type="scientific">Pseudocohnilembus persalinus</name>
    <name type="common">Ciliate</name>
    <dbReference type="NCBI Taxonomy" id="266149"/>
    <lineage>
        <taxon>Eukaryota</taxon>
        <taxon>Sar</taxon>
        <taxon>Alveolata</taxon>
        <taxon>Ciliophora</taxon>
        <taxon>Intramacronucleata</taxon>
        <taxon>Oligohymenophorea</taxon>
        <taxon>Scuticociliatia</taxon>
        <taxon>Philasterida</taxon>
        <taxon>Pseudocohnilembidae</taxon>
        <taxon>Pseudocohnilembus</taxon>
    </lineage>
</organism>
<dbReference type="SMART" id="SM00369">
    <property type="entry name" value="LRR_TYP"/>
    <property type="match status" value="13"/>
</dbReference>
<comment type="caution">
    <text evidence="5">The sequence shown here is derived from an EMBL/GenBank/DDBJ whole genome shotgun (WGS) entry which is preliminary data.</text>
</comment>
<evidence type="ECO:0000313" key="5">
    <source>
        <dbReference type="EMBL" id="KRX10051.1"/>
    </source>
</evidence>
<dbReference type="PROSITE" id="PS51450">
    <property type="entry name" value="LRR"/>
    <property type="match status" value="7"/>
</dbReference>
<dbReference type="EMBL" id="LDAU01000040">
    <property type="protein sequence ID" value="KRX10051.1"/>
    <property type="molecule type" value="Genomic_DNA"/>
</dbReference>